<gene>
    <name evidence="2" type="ordered locus">Os12g0628350</name>
    <name evidence="2" type="ORF">OSNPB_120628350</name>
</gene>
<organism evidence="2 3">
    <name type="scientific">Oryza sativa subsp. japonica</name>
    <name type="common">Rice</name>
    <dbReference type="NCBI Taxonomy" id="39947"/>
    <lineage>
        <taxon>Eukaryota</taxon>
        <taxon>Viridiplantae</taxon>
        <taxon>Streptophyta</taxon>
        <taxon>Embryophyta</taxon>
        <taxon>Tracheophyta</taxon>
        <taxon>Spermatophyta</taxon>
        <taxon>Magnoliopsida</taxon>
        <taxon>Liliopsida</taxon>
        <taxon>Poales</taxon>
        <taxon>Poaceae</taxon>
        <taxon>BOP clade</taxon>
        <taxon>Oryzoideae</taxon>
        <taxon>Oryzeae</taxon>
        <taxon>Oryzinae</taxon>
        <taxon>Oryza</taxon>
        <taxon>Oryza sativa</taxon>
    </lineage>
</organism>
<keyword evidence="3" id="KW-1185">Reference proteome</keyword>
<evidence type="ECO:0000256" key="1">
    <source>
        <dbReference type="SAM" id="MobiDB-lite"/>
    </source>
</evidence>
<reference evidence="2 3" key="3">
    <citation type="journal article" date="2013" name="Rice">
        <title>Improvement of the Oryza sativa Nipponbare reference genome using next generation sequence and optical map data.</title>
        <authorList>
            <person name="Kawahara Y."/>
            <person name="de la Bastide M."/>
            <person name="Hamilton J.P."/>
            <person name="Kanamori H."/>
            <person name="McCombie W.R."/>
            <person name="Ouyang S."/>
            <person name="Schwartz D.C."/>
            <person name="Tanaka T."/>
            <person name="Wu J."/>
            <person name="Zhou S."/>
            <person name="Childs K.L."/>
            <person name="Davidson R.M."/>
            <person name="Lin H."/>
            <person name="Quesada-Ocampo L."/>
            <person name="Vaillancourt B."/>
            <person name="Sakai H."/>
            <person name="Lee S.S."/>
            <person name="Kim J."/>
            <person name="Numa H."/>
            <person name="Itoh T."/>
            <person name="Buell C.R."/>
            <person name="Matsumoto T."/>
        </authorList>
    </citation>
    <scope>NUCLEOTIDE SEQUENCE [LARGE SCALE GENOMIC DNA]</scope>
    <source>
        <strain evidence="3">cv. Nipponbare</strain>
    </source>
</reference>
<protein>
    <submittedName>
        <fullName evidence="2">Os12g0628350 protein</fullName>
    </submittedName>
</protein>
<accession>A0A0P0YCG6</accession>
<dbReference type="EMBL" id="AP014968">
    <property type="protein sequence ID" value="BAT18196.1"/>
    <property type="molecule type" value="Genomic_DNA"/>
</dbReference>
<dbReference type="Proteomes" id="UP000059680">
    <property type="component" value="Chromosome 12"/>
</dbReference>
<evidence type="ECO:0000313" key="2">
    <source>
        <dbReference type="EMBL" id="BAT18196.1"/>
    </source>
</evidence>
<reference evidence="3" key="1">
    <citation type="journal article" date="2005" name="Nature">
        <title>The map-based sequence of the rice genome.</title>
        <authorList>
            <consortium name="International rice genome sequencing project (IRGSP)"/>
            <person name="Matsumoto T."/>
            <person name="Wu J."/>
            <person name="Kanamori H."/>
            <person name="Katayose Y."/>
            <person name="Fujisawa M."/>
            <person name="Namiki N."/>
            <person name="Mizuno H."/>
            <person name="Yamamoto K."/>
            <person name="Antonio B.A."/>
            <person name="Baba T."/>
            <person name="Sakata K."/>
            <person name="Nagamura Y."/>
            <person name="Aoki H."/>
            <person name="Arikawa K."/>
            <person name="Arita K."/>
            <person name="Bito T."/>
            <person name="Chiden Y."/>
            <person name="Fujitsuka N."/>
            <person name="Fukunaka R."/>
            <person name="Hamada M."/>
            <person name="Harada C."/>
            <person name="Hayashi A."/>
            <person name="Hijishita S."/>
            <person name="Honda M."/>
            <person name="Hosokawa S."/>
            <person name="Ichikawa Y."/>
            <person name="Idonuma A."/>
            <person name="Iijima M."/>
            <person name="Ikeda M."/>
            <person name="Ikeno M."/>
            <person name="Ito K."/>
            <person name="Ito S."/>
            <person name="Ito T."/>
            <person name="Ito Y."/>
            <person name="Ito Y."/>
            <person name="Iwabuchi A."/>
            <person name="Kamiya K."/>
            <person name="Karasawa W."/>
            <person name="Kurita K."/>
            <person name="Katagiri S."/>
            <person name="Kikuta A."/>
            <person name="Kobayashi H."/>
            <person name="Kobayashi N."/>
            <person name="Machita K."/>
            <person name="Maehara T."/>
            <person name="Masukawa M."/>
            <person name="Mizubayashi T."/>
            <person name="Mukai Y."/>
            <person name="Nagasaki H."/>
            <person name="Nagata Y."/>
            <person name="Naito S."/>
            <person name="Nakashima M."/>
            <person name="Nakama Y."/>
            <person name="Nakamichi Y."/>
            <person name="Nakamura M."/>
            <person name="Meguro A."/>
            <person name="Negishi M."/>
            <person name="Ohta I."/>
            <person name="Ohta T."/>
            <person name="Okamoto M."/>
            <person name="Ono N."/>
            <person name="Saji S."/>
            <person name="Sakaguchi M."/>
            <person name="Sakai K."/>
            <person name="Shibata M."/>
            <person name="Shimokawa T."/>
            <person name="Song J."/>
            <person name="Takazaki Y."/>
            <person name="Terasawa K."/>
            <person name="Tsugane M."/>
            <person name="Tsuji K."/>
            <person name="Ueda S."/>
            <person name="Waki K."/>
            <person name="Yamagata H."/>
            <person name="Yamamoto M."/>
            <person name="Yamamoto S."/>
            <person name="Yamane H."/>
            <person name="Yoshiki S."/>
            <person name="Yoshihara R."/>
            <person name="Yukawa K."/>
            <person name="Zhong H."/>
            <person name="Yano M."/>
            <person name="Yuan Q."/>
            <person name="Ouyang S."/>
            <person name="Liu J."/>
            <person name="Jones K.M."/>
            <person name="Gansberger K."/>
            <person name="Moffat K."/>
            <person name="Hill J."/>
            <person name="Bera J."/>
            <person name="Fadrosh D."/>
            <person name="Jin S."/>
            <person name="Johri S."/>
            <person name="Kim M."/>
            <person name="Overton L."/>
            <person name="Reardon M."/>
            <person name="Tsitrin T."/>
            <person name="Vuong H."/>
            <person name="Weaver B."/>
            <person name="Ciecko A."/>
            <person name="Tallon L."/>
            <person name="Jackson J."/>
            <person name="Pai G."/>
            <person name="Aken S.V."/>
            <person name="Utterback T."/>
            <person name="Reidmuller S."/>
            <person name="Feldblyum T."/>
            <person name="Hsiao J."/>
            <person name="Zismann V."/>
            <person name="Iobst S."/>
            <person name="de Vazeille A.R."/>
            <person name="Buell C.R."/>
            <person name="Ying K."/>
            <person name="Li Y."/>
            <person name="Lu T."/>
            <person name="Huang Y."/>
            <person name="Zhao Q."/>
            <person name="Feng Q."/>
            <person name="Zhang L."/>
            <person name="Zhu J."/>
            <person name="Weng Q."/>
            <person name="Mu J."/>
            <person name="Lu Y."/>
            <person name="Fan D."/>
            <person name="Liu Y."/>
            <person name="Guan J."/>
            <person name="Zhang Y."/>
            <person name="Yu S."/>
            <person name="Liu X."/>
            <person name="Zhang Y."/>
            <person name="Hong G."/>
            <person name="Han B."/>
            <person name="Choisne N."/>
            <person name="Demange N."/>
            <person name="Orjeda G."/>
            <person name="Samain S."/>
            <person name="Cattolico L."/>
            <person name="Pelletier E."/>
            <person name="Couloux A."/>
            <person name="Segurens B."/>
            <person name="Wincker P."/>
            <person name="D'Hont A."/>
            <person name="Scarpelli C."/>
            <person name="Weissenbach J."/>
            <person name="Salanoubat M."/>
            <person name="Quetier F."/>
            <person name="Yu Y."/>
            <person name="Kim H.R."/>
            <person name="Rambo T."/>
            <person name="Currie J."/>
            <person name="Collura K."/>
            <person name="Luo M."/>
            <person name="Yang T."/>
            <person name="Ammiraju J.S.S."/>
            <person name="Engler F."/>
            <person name="Soderlund C."/>
            <person name="Wing R.A."/>
            <person name="Palmer L.E."/>
            <person name="de la Bastide M."/>
            <person name="Spiegel L."/>
            <person name="Nascimento L."/>
            <person name="Zutavern T."/>
            <person name="O'Shaughnessy A."/>
            <person name="Dike S."/>
            <person name="Dedhia N."/>
            <person name="Preston R."/>
            <person name="Balija V."/>
            <person name="McCombie W.R."/>
            <person name="Chow T."/>
            <person name="Chen H."/>
            <person name="Chung M."/>
            <person name="Chen C."/>
            <person name="Shaw J."/>
            <person name="Wu H."/>
            <person name="Hsiao K."/>
            <person name="Chao Y."/>
            <person name="Chu M."/>
            <person name="Cheng C."/>
            <person name="Hour A."/>
            <person name="Lee P."/>
            <person name="Lin S."/>
            <person name="Lin Y."/>
            <person name="Liou J."/>
            <person name="Liu S."/>
            <person name="Hsing Y."/>
            <person name="Raghuvanshi S."/>
            <person name="Mohanty A."/>
            <person name="Bharti A.K."/>
            <person name="Gaur A."/>
            <person name="Gupta V."/>
            <person name="Kumar D."/>
            <person name="Ravi V."/>
            <person name="Vij S."/>
            <person name="Kapur A."/>
            <person name="Khurana P."/>
            <person name="Khurana P."/>
            <person name="Khurana J.P."/>
            <person name="Tyagi A.K."/>
            <person name="Gaikwad K."/>
            <person name="Singh A."/>
            <person name="Dalal V."/>
            <person name="Srivastava S."/>
            <person name="Dixit A."/>
            <person name="Pal A.K."/>
            <person name="Ghazi I.A."/>
            <person name="Yadav M."/>
            <person name="Pandit A."/>
            <person name="Bhargava A."/>
            <person name="Sureshbabu K."/>
            <person name="Batra K."/>
            <person name="Sharma T.R."/>
            <person name="Mohapatra T."/>
            <person name="Singh N.K."/>
            <person name="Messing J."/>
            <person name="Nelson A.B."/>
            <person name="Fuks G."/>
            <person name="Kavchok S."/>
            <person name="Keizer G."/>
            <person name="Linton E."/>
            <person name="Llaca V."/>
            <person name="Song R."/>
            <person name="Tanyolac B."/>
            <person name="Young S."/>
            <person name="Ho-Il K."/>
            <person name="Hahn J.H."/>
            <person name="Sangsakoo G."/>
            <person name="Vanavichit A."/>
            <person name="de Mattos Luiz.A.T."/>
            <person name="Zimmer P.D."/>
            <person name="Malone G."/>
            <person name="Dellagostin O."/>
            <person name="de Oliveira A.C."/>
            <person name="Bevan M."/>
            <person name="Bancroft I."/>
            <person name="Minx P."/>
            <person name="Cordum H."/>
            <person name="Wilson R."/>
            <person name="Cheng Z."/>
            <person name="Jin W."/>
            <person name="Jiang J."/>
            <person name="Leong S.A."/>
            <person name="Iwama H."/>
            <person name="Gojobori T."/>
            <person name="Itoh T."/>
            <person name="Niimura Y."/>
            <person name="Fujii Y."/>
            <person name="Habara T."/>
            <person name="Sakai H."/>
            <person name="Sato Y."/>
            <person name="Wilson G."/>
            <person name="Kumar K."/>
            <person name="McCouch S."/>
            <person name="Juretic N."/>
            <person name="Hoen D."/>
            <person name="Wright S."/>
            <person name="Bruskiewich R."/>
            <person name="Bureau T."/>
            <person name="Miyao A."/>
            <person name="Hirochika H."/>
            <person name="Nishikawa T."/>
            <person name="Kadowaki K."/>
            <person name="Sugiura M."/>
            <person name="Burr B."/>
            <person name="Sasaki T."/>
        </authorList>
    </citation>
    <scope>NUCLEOTIDE SEQUENCE [LARGE SCALE GENOMIC DNA]</scope>
    <source>
        <strain evidence="3">cv. Nipponbare</strain>
    </source>
</reference>
<name>A0A0P0YCG6_ORYSJ</name>
<proteinExistence type="predicted"/>
<feature type="compositionally biased region" description="Basic and acidic residues" evidence="1">
    <location>
        <begin position="18"/>
        <end position="32"/>
    </location>
</feature>
<dbReference type="InParanoid" id="A0A0P0YCG6"/>
<feature type="region of interest" description="Disordered" evidence="1">
    <location>
        <begin position="47"/>
        <end position="94"/>
    </location>
</feature>
<dbReference type="PaxDb" id="39947-A0A0P0YCG6"/>
<dbReference type="AlphaFoldDB" id="A0A0P0YCG6"/>
<sequence length="94" mass="10315">MGAGGREGSDGLWQWEDEGSRRRCERRMRDGGRQAGGRWRLVAVGGRGEPAAVRGRADEGGDGSWQREDEGKRWWRPDHGTSPLGGRPSRGVTA</sequence>
<feature type="region of interest" description="Disordered" evidence="1">
    <location>
        <begin position="1"/>
        <end position="34"/>
    </location>
</feature>
<evidence type="ECO:0000313" key="3">
    <source>
        <dbReference type="Proteomes" id="UP000059680"/>
    </source>
</evidence>
<reference evidence="2 3" key="2">
    <citation type="journal article" date="2013" name="Plant Cell Physiol.">
        <title>Rice Annotation Project Database (RAP-DB): an integrative and interactive database for rice genomics.</title>
        <authorList>
            <person name="Sakai H."/>
            <person name="Lee S.S."/>
            <person name="Tanaka T."/>
            <person name="Numa H."/>
            <person name="Kim J."/>
            <person name="Kawahara Y."/>
            <person name="Wakimoto H."/>
            <person name="Yang C.C."/>
            <person name="Iwamoto M."/>
            <person name="Abe T."/>
            <person name="Yamada Y."/>
            <person name="Muto A."/>
            <person name="Inokuchi H."/>
            <person name="Ikemura T."/>
            <person name="Matsumoto T."/>
            <person name="Sasaki T."/>
            <person name="Itoh T."/>
        </authorList>
    </citation>
    <scope>NUCLEOTIDE SEQUENCE [LARGE SCALE GENOMIC DNA]</scope>
    <source>
        <strain evidence="3">cv. Nipponbare</strain>
    </source>
</reference>
<feature type="compositionally biased region" description="Basic and acidic residues" evidence="1">
    <location>
        <begin position="55"/>
        <end position="79"/>
    </location>
</feature>